<evidence type="ECO:0000313" key="3">
    <source>
        <dbReference type="Proteomes" id="UP000268093"/>
    </source>
</evidence>
<dbReference type="InterPro" id="IPR002182">
    <property type="entry name" value="NB-ARC"/>
</dbReference>
<sequence>MATDLILPYVHRKNIEDTLFNALNYSLSNDNDTQVVNLIGIAGMGKTQIAKQYYDAYSQQYSDIFWIDGTHNGIETYLKSKLKIPVWMDNCSANQTANDIRHSLSQLKKWLLVIDNVKDINSFEQYIPRKGGHVIIISRTQLELQHGIVVDKMTIDEALCLLWGSGPVTELAKYIVIELGCIPIIITHVRQHNMRVTTKRLLKYIQTHPNELDNISVWNSAIDKLGHENTLVMQILNILLYTLTEGIPPAFFGCHLELFTEQVTLSDIHTAINTLVETSLVKRIFYNEKSSNAGSGTLILHINPVIQRIMRRRIMGHGSFTPHIDKMMTIMITHPQVAVSSVRLFINHCQNTSLIFESIQLLGTAVAILVNRNNNSSDIHELVKMVPGVIINLDLEAVSP</sequence>
<name>A0A433D1G8_9FUNG</name>
<dbReference type="AlphaFoldDB" id="A0A433D1G8"/>
<gene>
    <name evidence="2" type="ORF">BC936DRAFT_149152</name>
</gene>
<dbReference type="GO" id="GO:0016787">
    <property type="term" value="F:hydrolase activity"/>
    <property type="evidence" value="ECO:0007669"/>
    <property type="project" value="UniProtKB-KW"/>
</dbReference>
<feature type="domain" description="NB-ARC" evidence="1">
    <location>
        <begin position="19"/>
        <end position="125"/>
    </location>
</feature>
<dbReference type="SUPFAM" id="SSF52540">
    <property type="entry name" value="P-loop containing nucleoside triphosphate hydrolases"/>
    <property type="match status" value="1"/>
</dbReference>
<dbReference type="Gene3D" id="3.40.50.300">
    <property type="entry name" value="P-loop containing nucleotide triphosphate hydrolases"/>
    <property type="match status" value="1"/>
</dbReference>
<organism evidence="2 3">
    <name type="scientific">Jimgerdemannia flammicorona</name>
    <dbReference type="NCBI Taxonomy" id="994334"/>
    <lineage>
        <taxon>Eukaryota</taxon>
        <taxon>Fungi</taxon>
        <taxon>Fungi incertae sedis</taxon>
        <taxon>Mucoromycota</taxon>
        <taxon>Mucoromycotina</taxon>
        <taxon>Endogonomycetes</taxon>
        <taxon>Endogonales</taxon>
        <taxon>Endogonaceae</taxon>
        <taxon>Jimgerdemannia</taxon>
    </lineage>
</organism>
<evidence type="ECO:0000259" key="1">
    <source>
        <dbReference type="Pfam" id="PF00931"/>
    </source>
</evidence>
<dbReference type="Proteomes" id="UP000268093">
    <property type="component" value="Unassembled WGS sequence"/>
</dbReference>
<dbReference type="InterPro" id="IPR027417">
    <property type="entry name" value="P-loop_NTPase"/>
</dbReference>
<keyword evidence="3" id="KW-1185">Reference proteome</keyword>
<evidence type="ECO:0000313" key="2">
    <source>
        <dbReference type="EMBL" id="RUP44671.1"/>
    </source>
</evidence>
<dbReference type="PANTHER" id="PTHR35205:SF1">
    <property type="entry name" value="ZU5 DOMAIN-CONTAINING PROTEIN"/>
    <property type="match status" value="1"/>
</dbReference>
<dbReference type="Pfam" id="PF00931">
    <property type="entry name" value="NB-ARC"/>
    <property type="match status" value="1"/>
</dbReference>
<dbReference type="OrthoDB" id="6161812at2759"/>
<reference evidence="2 3" key="1">
    <citation type="journal article" date="2018" name="New Phytol.">
        <title>Phylogenomics of Endogonaceae and evolution of mycorrhizas within Mucoromycota.</title>
        <authorList>
            <person name="Chang Y."/>
            <person name="Desiro A."/>
            <person name="Na H."/>
            <person name="Sandor L."/>
            <person name="Lipzen A."/>
            <person name="Clum A."/>
            <person name="Barry K."/>
            <person name="Grigoriev I.V."/>
            <person name="Martin F.M."/>
            <person name="Stajich J.E."/>
            <person name="Smith M.E."/>
            <person name="Bonito G."/>
            <person name="Spatafora J.W."/>
        </authorList>
    </citation>
    <scope>NUCLEOTIDE SEQUENCE [LARGE SCALE GENOMIC DNA]</scope>
    <source>
        <strain evidence="2 3">GMNB39</strain>
    </source>
</reference>
<dbReference type="PANTHER" id="PTHR35205">
    <property type="entry name" value="NB-ARC AND TPR DOMAIN PROTEIN"/>
    <property type="match status" value="1"/>
</dbReference>
<accession>A0A433D1G8</accession>
<protein>
    <submittedName>
        <fullName evidence="2">P-loop containing nucleoside triphosphate hydrolase protein</fullName>
    </submittedName>
</protein>
<comment type="caution">
    <text evidence="2">The sequence shown here is derived from an EMBL/GenBank/DDBJ whole genome shotgun (WGS) entry which is preliminary data.</text>
</comment>
<dbReference type="EMBL" id="RBNI01008522">
    <property type="protein sequence ID" value="RUP44671.1"/>
    <property type="molecule type" value="Genomic_DNA"/>
</dbReference>
<dbReference type="GO" id="GO:0043531">
    <property type="term" value="F:ADP binding"/>
    <property type="evidence" value="ECO:0007669"/>
    <property type="project" value="InterPro"/>
</dbReference>
<keyword evidence="2" id="KW-0378">Hydrolase</keyword>
<proteinExistence type="predicted"/>